<evidence type="ECO:0000313" key="2">
    <source>
        <dbReference type="EMBL" id="QGU27035.1"/>
    </source>
</evidence>
<feature type="compositionally biased region" description="Polar residues" evidence="1">
    <location>
        <begin position="466"/>
        <end position="486"/>
    </location>
</feature>
<dbReference type="EMBL" id="CP032550">
    <property type="protein sequence ID" value="QGU27035.1"/>
    <property type="molecule type" value="Genomic_DNA"/>
</dbReference>
<accession>A0A6I6DQ01</accession>
<evidence type="ECO:0000256" key="1">
    <source>
        <dbReference type="SAM" id="MobiDB-lite"/>
    </source>
</evidence>
<reference evidence="2 3" key="1">
    <citation type="submission" date="2018-09" db="EMBL/GenBank/DDBJ databases">
        <title>Whole genome sequencing of Microbacterium oryzae strain MB-10T.</title>
        <authorList>
            <person name="Das S.K."/>
        </authorList>
    </citation>
    <scope>NUCLEOTIDE SEQUENCE [LARGE SCALE GENOMIC DNA]</scope>
    <source>
        <strain evidence="2 3">MB-10</strain>
    </source>
</reference>
<dbReference type="AlphaFoldDB" id="A0A6I6DQ01"/>
<evidence type="ECO:0000313" key="3">
    <source>
        <dbReference type="Proteomes" id="UP000422989"/>
    </source>
</evidence>
<feature type="region of interest" description="Disordered" evidence="1">
    <location>
        <begin position="461"/>
        <end position="486"/>
    </location>
</feature>
<dbReference type="KEGG" id="moj:D7D94_04665"/>
<name>A0A6I6DQ01_9MICO</name>
<proteinExistence type="predicted"/>
<sequence length="486" mass="53848">MQKTAEDIRDDVVEASSVLKINRKLKIESSRDIGREEKQIRVIENTNRCHTLNCHYFEIYANYMVRTAPSSVQPCVLIRYPRIRFTADAVLCHEGTLRQSLLDRVFLAGFAAARALRIFQEEEAVEAHRRAERLDLTGAQLGPHAQVIADAYGALRGAVAAMDAAIEDYGYGNEWVVRSKLTALQIEHIWTWFRLPQTFRLAFDRFADDIASGRNPAEAIRALLAVVPAAVPPRAYSPAYDELNNRLGSFEPEAPSDAEIPDPVGWRNLTPIEDIDDAGLRIAMRDASLALRTLPVVDFAEIAAPAAVDVAEATVDFQRLACHLEANWMHYNQAIWAKESFEQRIDRLNAVGLSAVVENRIIGFQGQDVAFPLADLTAVPEVELQKLVADLETDIANFQSVPVLISVPSSGQVLEATVGECDACEDYVHRSRKIDLRLQGASARQAEAEADRLEARLQSNLFDDPSSPQTPAITVNLRTVPPDSNG</sequence>
<keyword evidence="3" id="KW-1185">Reference proteome</keyword>
<organism evidence="2 3">
    <name type="scientific">Microbacterium oryzae</name>
    <dbReference type="NCBI Taxonomy" id="743009"/>
    <lineage>
        <taxon>Bacteria</taxon>
        <taxon>Bacillati</taxon>
        <taxon>Actinomycetota</taxon>
        <taxon>Actinomycetes</taxon>
        <taxon>Micrococcales</taxon>
        <taxon>Microbacteriaceae</taxon>
        <taxon>Microbacterium</taxon>
    </lineage>
</organism>
<gene>
    <name evidence="2" type="ORF">D7D94_04665</name>
</gene>
<dbReference type="Proteomes" id="UP000422989">
    <property type="component" value="Chromosome"/>
</dbReference>
<protein>
    <submittedName>
        <fullName evidence="2">Uncharacterized protein</fullName>
    </submittedName>
</protein>